<protein>
    <submittedName>
        <fullName evidence="1">Uncharacterized protein</fullName>
    </submittedName>
</protein>
<organism evidence="1 2">
    <name type="scientific">Phaseolus coccineus</name>
    <name type="common">Scarlet runner bean</name>
    <name type="synonym">Phaseolus multiflorus</name>
    <dbReference type="NCBI Taxonomy" id="3886"/>
    <lineage>
        <taxon>Eukaryota</taxon>
        <taxon>Viridiplantae</taxon>
        <taxon>Streptophyta</taxon>
        <taxon>Embryophyta</taxon>
        <taxon>Tracheophyta</taxon>
        <taxon>Spermatophyta</taxon>
        <taxon>Magnoliopsida</taxon>
        <taxon>eudicotyledons</taxon>
        <taxon>Gunneridae</taxon>
        <taxon>Pentapetalae</taxon>
        <taxon>rosids</taxon>
        <taxon>fabids</taxon>
        <taxon>Fabales</taxon>
        <taxon>Fabaceae</taxon>
        <taxon>Papilionoideae</taxon>
        <taxon>50 kb inversion clade</taxon>
        <taxon>NPAAA clade</taxon>
        <taxon>indigoferoid/millettioid clade</taxon>
        <taxon>Phaseoleae</taxon>
        <taxon>Phaseolus</taxon>
    </lineage>
</organism>
<gene>
    <name evidence="1" type="ORF">VNO80_09676</name>
</gene>
<name>A0AAN9NC19_PHACN</name>
<accession>A0AAN9NC19</accession>
<sequence length="66" mass="7160">MFGHAYAAAVKFANACLHAQRGDVGIIECAYVAHRRINGDNCTLVENVACLLEIQLHTNSASMDKI</sequence>
<reference evidence="1 2" key="1">
    <citation type="submission" date="2024-01" db="EMBL/GenBank/DDBJ databases">
        <title>The genomes of 5 underutilized Papilionoideae crops provide insights into root nodulation and disease resistanc.</title>
        <authorList>
            <person name="Jiang F."/>
        </authorList>
    </citation>
    <scope>NUCLEOTIDE SEQUENCE [LARGE SCALE GENOMIC DNA]</scope>
    <source>
        <strain evidence="1">JINMINGXINNONG_FW02</strain>
        <tissue evidence="1">Leaves</tissue>
    </source>
</reference>
<dbReference type="Proteomes" id="UP001374584">
    <property type="component" value="Unassembled WGS sequence"/>
</dbReference>
<evidence type="ECO:0000313" key="1">
    <source>
        <dbReference type="EMBL" id="KAK7367659.1"/>
    </source>
</evidence>
<keyword evidence="2" id="KW-1185">Reference proteome</keyword>
<evidence type="ECO:0000313" key="2">
    <source>
        <dbReference type="Proteomes" id="UP001374584"/>
    </source>
</evidence>
<comment type="caution">
    <text evidence="1">The sequence shown here is derived from an EMBL/GenBank/DDBJ whole genome shotgun (WGS) entry which is preliminary data.</text>
</comment>
<dbReference type="AlphaFoldDB" id="A0AAN9NC19"/>
<proteinExistence type="predicted"/>
<dbReference type="EMBL" id="JAYMYR010000004">
    <property type="protein sequence ID" value="KAK7367659.1"/>
    <property type="molecule type" value="Genomic_DNA"/>
</dbReference>